<feature type="compositionally biased region" description="Basic and acidic residues" evidence="10">
    <location>
        <begin position="172"/>
        <end position="190"/>
    </location>
</feature>
<dbReference type="FunFam" id="3.30.70.330:FF:000028">
    <property type="entry name" value="Putative serine/arginine-rich splicing factor 4"/>
    <property type="match status" value="1"/>
</dbReference>
<evidence type="ECO:0000256" key="8">
    <source>
        <dbReference type="ARBA" id="ARBA00023242"/>
    </source>
</evidence>
<dbReference type="GeneTree" id="ENSGT00940000158275"/>
<dbReference type="PANTHER" id="PTHR23003">
    <property type="entry name" value="RNA RECOGNITION MOTIF RRM DOMAIN CONTAINING PROTEIN"/>
    <property type="match status" value="1"/>
</dbReference>
<reference evidence="12" key="1">
    <citation type="submission" date="2025-08" db="UniProtKB">
        <authorList>
            <consortium name="Ensembl"/>
        </authorList>
    </citation>
    <scope>IDENTIFICATION</scope>
</reference>
<dbReference type="GO" id="GO:0003729">
    <property type="term" value="F:mRNA binding"/>
    <property type="evidence" value="ECO:0007669"/>
    <property type="project" value="TreeGrafter"/>
</dbReference>
<evidence type="ECO:0000256" key="1">
    <source>
        <dbReference type="ARBA" id="ARBA00004123"/>
    </source>
</evidence>
<keyword evidence="3" id="KW-0597">Phosphoprotein</keyword>
<evidence type="ECO:0000256" key="5">
    <source>
        <dbReference type="ARBA" id="ARBA00022737"/>
    </source>
</evidence>
<accession>A0A8C4Q446</accession>
<feature type="compositionally biased region" description="Basic and acidic residues" evidence="10">
    <location>
        <begin position="246"/>
        <end position="262"/>
    </location>
</feature>
<dbReference type="InterPro" id="IPR035979">
    <property type="entry name" value="RBD_domain_sf"/>
</dbReference>
<feature type="compositionally biased region" description="Basic residues" evidence="10">
    <location>
        <begin position="191"/>
        <end position="203"/>
    </location>
</feature>
<evidence type="ECO:0000256" key="4">
    <source>
        <dbReference type="ARBA" id="ARBA00022664"/>
    </source>
</evidence>
<feature type="region of interest" description="Disordered" evidence="10">
    <location>
        <begin position="172"/>
        <end position="262"/>
    </location>
</feature>
<dbReference type="Pfam" id="PF00076">
    <property type="entry name" value="RRM_1"/>
    <property type="match status" value="2"/>
</dbReference>
<dbReference type="GO" id="GO:0005634">
    <property type="term" value="C:nucleus"/>
    <property type="evidence" value="ECO:0007669"/>
    <property type="project" value="UniProtKB-SubCell"/>
</dbReference>
<evidence type="ECO:0000256" key="10">
    <source>
        <dbReference type="SAM" id="MobiDB-lite"/>
    </source>
</evidence>
<evidence type="ECO:0000313" key="13">
    <source>
        <dbReference type="Proteomes" id="UP000694388"/>
    </source>
</evidence>
<evidence type="ECO:0000256" key="2">
    <source>
        <dbReference type="ARBA" id="ARBA00010269"/>
    </source>
</evidence>
<dbReference type="InterPro" id="IPR000504">
    <property type="entry name" value="RRM_dom"/>
</dbReference>
<dbReference type="PROSITE" id="PS50102">
    <property type="entry name" value="RRM"/>
    <property type="match status" value="2"/>
</dbReference>
<proteinExistence type="inferred from homology"/>
<comment type="subcellular location">
    <subcellularLocation>
        <location evidence="1">Nucleus</location>
    </subcellularLocation>
</comment>
<protein>
    <submittedName>
        <fullName evidence="12">Serine and arginine rich splicing factor 5</fullName>
    </submittedName>
</protein>
<dbReference type="GO" id="GO:0008380">
    <property type="term" value="P:RNA splicing"/>
    <property type="evidence" value="ECO:0007669"/>
    <property type="project" value="UniProtKB-KW"/>
</dbReference>
<dbReference type="SUPFAM" id="SSF54928">
    <property type="entry name" value="RNA-binding domain, RBD"/>
    <property type="match status" value="1"/>
</dbReference>
<dbReference type="GO" id="GO:0006397">
    <property type="term" value="P:mRNA processing"/>
    <property type="evidence" value="ECO:0007669"/>
    <property type="project" value="UniProtKB-KW"/>
</dbReference>
<dbReference type="PANTHER" id="PTHR23003:SF63">
    <property type="entry name" value="SERINE AND ARGININE-RICH-SPLICING FACTOR 5A"/>
    <property type="match status" value="1"/>
</dbReference>
<keyword evidence="7" id="KW-0508">mRNA splicing</keyword>
<feature type="domain" description="RRM" evidence="11">
    <location>
        <begin position="117"/>
        <end position="190"/>
    </location>
</feature>
<keyword evidence="6 9" id="KW-0694">RNA-binding</keyword>
<keyword evidence="4" id="KW-0507">mRNA processing</keyword>
<dbReference type="Ensembl" id="ENSEBUT00000010252.1">
    <property type="protein sequence ID" value="ENSEBUP00000009722.1"/>
    <property type="gene ID" value="ENSEBUG00000006229.1"/>
</dbReference>
<dbReference type="AlphaFoldDB" id="A0A8C4Q446"/>
<name>A0A8C4Q446_EPTBU</name>
<sequence>MYSDLLEPHTMTSCRVFIGRLGPDVRTRDVERFFKGYGRIRDIDIKTGFGFVEFDDSRDAEDAICDLNGKELNNERITVEHARPPRTRNVQMEHYSSRMPPFRRGGPRFGPPSRTDHRLLVENLSSSVSWQDLKDYMRQAGEVIFADAHRSRQNEGVVEFASRSDMMNALDKLDGKEINGRKIHLREEKKQRSRSHSRSRSRTPRSGTSPARGARRRSSSGSSVSRSPGQRRQDSPGHSSPAPDATEQKTFRSRSRSESSNE</sequence>
<feature type="compositionally biased region" description="Low complexity" evidence="10">
    <location>
        <begin position="219"/>
        <end position="230"/>
    </location>
</feature>
<dbReference type="InterPro" id="IPR012677">
    <property type="entry name" value="Nucleotide-bd_a/b_plait_sf"/>
</dbReference>
<dbReference type="InterPro" id="IPR050374">
    <property type="entry name" value="RRT5_SRSF_SR"/>
</dbReference>
<keyword evidence="13" id="KW-1185">Reference proteome</keyword>
<reference evidence="12" key="2">
    <citation type="submission" date="2025-09" db="UniProtKB">
        <authorList>
            <consortium name="Ensembl"/>
        </authorList>
    </citation>
    <scope>IDENTIFICATION</scope>
</reference>
<dbReference type="Proteomes" id="UP000694388">
    <property type="component" value="Unplaced"/>
</dbReference>
<keyword evidence="5" id="KW-0677">Repeat</keyword>
<evidence type="ECO:0000259" key="11">
    <source>
        <dbReference type="PROSITE" id="PS50102"/>
    </source>
</evidence>
<feature type="domain" description="RRM" evidence="11">
    <location>
        <begin position="14"/>
        <end position="84"/>
    </location>
</feature>
<dbReference type="CDD" id="cd12337">
    <property type="entry name" value="RRM1_SRSF4_like"/>
    <property type="match status" value="1"/>
</dbReference>
<evidence type="ECO:0000313" key="12">
    <source>
        <dbReference type="Ensembl" id="ENSEBUP00000009722.1"/>
    </source>
</evidence>
<keyword evidence="8" id="KW-0539">Nucleus</keyword>
<evidence type="ECO:0000256" key="3">
    <source>
        <dbReference type="ARBA" id="ARBA00022553"/>
    </source>
</evidence>
<organism evidence="12 13">
    <name type="scientific">Eptatretus burgeri</name>
    <name type="common">Inshore hagfish</name>
    <dbReference type="NCBI Taxonomy" id="7764"/>
    <lineage>
        <taxon>Eukaryota</taxon>
        <taxon>Metazoa</taxon>
        <taxon>Chordata</taxon>
        <taxon>Craniata</taxon>
        <taxon>Vertebrata</taxon>
        <taxon>Cyclostomata</taxon>
        <taxon>Myxini</taxon>
        <taxon>Myxiniformes</taxon>
        <taxon>Myxinidae</taxon>
        <taxon>Eptatretinae</taxon>
        <taxon>Eptatretus</taxon>
    </lineage>
</organism>
<dbReference type="GO" id="GO:0005737">
    <property type="term" value="C:cytoplasm"/>
    <property type="evidence" value="ECO:0007669"/>
    <property type="project" value="TreeGrafter"/>
</dbReference>
<dbReference type="SMART" id="SM00360">
    <property type="entry name" value="RRM"/>
    <property type="match status" value="2"/>
</dbReference>
<dbReference type="OMA" id="WALIPHI"/>
<comment type="similarity">
    <text evidence="2">Belongs to the splicing factor SR family.</text>
</comment>
<evidence type="ECO:0000256" key="9">
    <source>
        <dbReference type="PROSITE-ProRule" id="PRU00176"/>
    </source>
</evidence>
<evidence type="ECO:0000256" key="7">
    <source>
        <dbReference type="ARBA" id="ARBA00023187"/>
    </source>
</evidence>
<evidence type="ECO:0000256" key="6">
    <source>
        <dbReference type="ARBA" id="ARBA00022884"/>
    </source>
</evidence>
<dbReference type="Gene3D" id="3.30.70.330">
    <property type="match status" value="2"/>
</dbReference>